<dbReference type="InterPro" id="IPR046341">
    <property type="entry name" value="SET_dom_sf"/>
</dbReference>
<dbReference type="CDD" id="cd10527">
    <property type="entry name" value="SET_LSMT"/>
    <property type="match status" value="1"/>
</dbReference>
<keyword evidence="3" id="KW-1185">Reference proteome</keyword>
<dbReference type="Gene3D" id="3.90.1410.10">
    <property type="entry name" value="set domain protein methyltransferase, domain 1"/>
    <property type="match status" value="1"/>
</dbReference>
<comment type="caution">
    <text evidence="2">The sequence shown here is derived from an EMBL/GenBank/DDBJ whole genome shotgun (WGS) entry which is preliminary data.</text>
</comment>
<dbReference type="PROSITE" id="PS50280">
    <property type="entry name" value="SET"/>
    <property type="match status" value="1"/>
</dbReference>
<dbReference type="GeneID" id="39979303"/>
<protein>
    <submittedName>
        <fullName evidence="2">SET domain-containing protein</fullName>
    </submittedName>
</protein>
<dbReference type="InterPro" id="IPR050600">
    <property type="entry name" value="SETD3_SETD6_MTase"/>
</dbReference>
<dbReference type="Proteomes" id="UP000186176">
    <property type="component" value="Unassembled WGS sequence"/>
</dbReference>
<dbReference type="SUPFAM" id="SSF82199">
    <property type="entry name" value="SET domain"/>
    <property type="match status" value="1"/>
</dbReference>
<name>A0A1J4MGD4_9CRYT</name>
<evidence type="ECO:0000259" key="1">
    <source>
        <dbReference type="PROSITE" id="PS50280"/>
    </source>
</evidence>
<evidence type="ECO:0000313" key="2">
    <source>
        <dbReference type="EMBL" id="OII73281.1"/>
    </source>
</evidence>
<dbReference type="RefSeq" id="XP_028874645.1">
    <property type="nucleotide sequence ID" value="XM_029019524.1"/>
</dbReference>
<dbReference type="PANTHER" id="PTHR13271">
    <property type="entry name" value="UNCHARACTERIZED PUTATIVE METHYLTRANSFERASE"/>
    <property type="match status" value="1"/>
</dbReference>
<dbReference type="PANTHER" id="PTHR13271:SF137">
    <property type="entry name" value="SET DOMAIN-CONTAINING PROTEIN"/>
    <property type="match status" value="1"/>
</dbReference>
<dbReference type="GO" id="GO:0016279">
    <property type="term" value="F:protein-lysine N-methyltransferase activity"/>
    <property type="evidence" value="ECO:0007669"/>
    <property type="project" value="TreeGrafter"/>
</dbReference>
<dbReference type="OrthoDB" id="341421at2759"/>
<reference evidence="2 3" key="1">
    <citation type="submission" date="2016-10" db="EMBL/GenBank/DDBJ databases">
        <title>Reductive evolution of mitochondrial metabolism and differential evolution of invasion-related proteins in Cryptosporidium.</title>
        <authorList>
            <person name="Liu S."/>
            <person name="Roellig D.M."/>
            <person name="Guo Y."/>
            <person name="Li N."/>
            <person name="Frace M.A."/>
            <person name="Tang K."/>
            <person name="Zhang L."/>
            <person name="Feng Y."/>
            <person name="Xiao L."/>
        </authorList>
    </citation>
    <scope>NUCLEOTIDE SEQUENCE [LARGE SCALE GENOMIC DNA]</scope>
    <source>
        <strain evidence="2">39726</strain>
    </source>
</reference>
<dbReference type="VEuPathDB" id="CryptoDB:cubi_02513"/>
<feature type="domain" description="SET" evidence="1">
    <location>
        <begin position="210"/>
        <end position="546"/>
    </location>
</feature>
<organism evidence="2 3">
    <name type="scientific">Cryptosporidium ubiquitum</name>
    <dbReference type="NCBI Taxonomy" id="857276"/>
    <lineage>
        <taxon>Eukaryota</taxon>
        <taxon>Sar</taxon>
        <taxon>Alveolata</taxon>
        <taxon>Apicomplexa</taxon>
        <taxon>Conoidasida</taxon>
        <taxon>Coccidia</taxon>
        <taxon>Eucoccidiorida</taxon>
        <taxon>Eimeriorina</taxon>
        <taxon>Cryptosporidiidae</taxon>
        <taxon>Cryptosporidium</taxon>
    </lineage>
</organism>
<proteinExistence type="predicted"/>
<dbReference type="AlphaFoldDB" id="A0A1J4MGD4"/>
<gene>
    <name evidence="2" type="ORF">cubi_02513</name>
</gene>
<evidence type="ECO:0000313" key="3">
    <source>
        <dbReference type="Proteomes" id="UP000186176"/>
    </source>
</evidence>
<dbReference type="InterPro" id="IPR001214">
    <property type="entry name" value="SET_dom"/>
</dbReference>
<accession>A0A1J4MGD4</accession>
<sequence length="719" mass="82619">MDFVVKLPVELDADESLVNNRKKLLEEWGVPGPYVTLWLKEDLGDNLKVQENLKNIFERLVKLIHSIYISSMTDKDTYLALAYNKNDYISKSTSGKAQVDFPKSLFEKYSQNVTNVPFYNPFVMIKALLLLKNIIKDEISKVNQSAEKPGNPTDNYLYLLNQCLSLVMLSLENICKPSLEDASSLNIEIDSSYFDEIIESLSEGEKHIKHPIVLRKLGVGVHPDHGRGLYSTEKIEADTKIIEISLYHALSFYNAIYSEDFGYIARFLTNPTQYINEMKSAIGEISTLSNGSEQNIMYEPIDHDSILLLFTVFQVSKGEKSKWNKIISMWQNPTHACNQNMYMAPKEVRDFLSHGGNDFGSRISNSIDELYDLIKHVYFLLDIVQNEAKRLSDLLGDQKVSESISFFKDLDYKSIFTWKKFNQTKYVLDTRSFSIKWWPLNEEFYKHEKLGNMNGLKVISQSNENNDHLELISIPVTDFSLNGESNNLILPVPIDGVRTILPIADMFNHSHLAQCSSPFLDFENNMISIKNEVEIPKNCEVYIRYGILSSSECLFGYGFIPITKPISGLFDTLTLNLEPEDDDPLYKMKILVLKHSNIPTDHIFSKLSLEKLTNQDLLFKCIDVVTSNDPISTLKNWDKNGGEPNKYSNIDYMQIVYEILESLLKPCIEHHNLLQSYKSSSAELRPFWFQDWGERAISYYSSQIDLIKLSLAKFKKRKS</sequence>
<dbReference type="EMBL" id="LRBP01000017">
    <property type="protein sequence ID" value="OII73281.1"/>
    <property type="molecule type" value="Genomic_DNA"/>
</dbReference>